<dbReference type="Proteomes" id="UP000433471">
    <property type="component" value="Segment"/>
</dbReference>
<gene>
    <name evidence="1" type="ORF">Kuja_0490</name>
</gene>
<name>A0A6B9J543_9CAUD</name>
<evidence type="ECO:0000313" key="1">
    <source>
        <dbReference type="EMBL" id="QGZ16040.1"/>
    </source>
</evidence>
<proteinExistence type="predicted"/>
<evidence type="ECO:0000313" key="2">
    <source>
        <dbReference type="Proteomes" id="UP000433471"/>
    </source>
</evidence>
<dbReference type="EMBL" id="MN718199">
    <property type="protein sequence ID" value="QGZ16040.1"/>
    <property type="molecule type" value="Genomic_DNA"/>
</dbReference>
<protein>
    <submittedName>
        <fullName evidence="1">Uncharacterized protein</fullName>
    </submittedName>
</protein>
<accession>A0A6B9J543</accession>
<sequence length="56" mass="6749">MFVIANSERQYIVSFPGDVCYTLDINKATQFKSYRDAYRYLTKWTLFDWTIKKLKA</sequence>
<reference evidence="1 2" key="1">
    <citation type="submission" date="2019-11" db="EMBL/GenBank/DDBJ databases">
        <title>Characterization of a novel member of the family Ackermannviridae.</title>
        <authorList>
            <person name="Maina A.N."/>
            <person name="Mwaura F.B."/>
            <person name="Jumba M."/>
        </authorList>
    </citation>
    <scope>NUCLEOTIDE SEQUENCE [LARGE SCALE GENOMIC DNA]</scope>
</reference>
<organism evidence="1 2">
    <name type="scientific">Vibrio phage vB_VchM_Kuja</name>
    <dbReference type="NCBI Taxonomy" id="2686437"/>
    <lineage>
        <taxon>Viruses</taxon>
        <taxon>Duplodnaviria</taxon>
        <taxon>Heunggongvirae</taxon>
        <taxon>Uroviricota</taxon>
        <taxon>Caudoviricetes</taxon>
        <taxon>Pantevenvirales</taxon>
        <taxon>Ackermannviridae</taxon>
        <taxon>Kujavirus</taxon>
        <taxon>Kujavirus kuja</taxon>
    </lineage>
</organism>
<keyword evidence="2" id="KW-1185">Reference proteome</keyword>